<evidence type="ECO:0008006" key="3">
    <source>
        <dbReference type="Google" id="ProtNLM"/>
    </source>
</evidence>
<dbReference type="RefSeq" id="WP_138851355.1">
    <property type="nucleotide sequence ID" value="NZ_CP040710.1"/>
</dbReference>
<gene>
    <name evidence="1" type="ORF">FGM00_02285</name>
</gene>
<dbReference type="EMBL" id="CP040710">
    <property type="protein sequence ID" value="QCW99000.1"/>
    <property type="molecule type" value="Genomic_DNA"/>
</dbReference>
<dbReference type="AlphaFoldDB" id="A0A5B7SPU5"/>
<sequence>MTQETKDYIETWTKKISSHTGNDLATLFDKYTALFTLYNRLYNESFKQMRDNNQLSKTRYSDFEKATNLVVDFNSANEIIDRLKKRDNFDDIATIADLIRKDIFHINLANGMSQKDIDLELMQNLENKEPIIKAQGAVSTIYNVRCNMQHGEKHFEEHQRMLLEPLIRILDSIVELQIEKLTNEKS</sequence>
<protein>
    <recommendedName>
        <fullName evidence="3">MAE-28990/MAE-18760-like HEPN domain-containing protein</fullName>
    </recommendedName>
</protein>
<name>A0A5B7SPU5_9FLAO</name>
<proteinExistence type="predicted"/>
<keyword evidence="2" id="KW-1185">Reference proteome</keyword>
<dbReference type="OrthoDB" id="7061057at2"/>
<accession>A0A5B7SPU5</accession>
<dbReference type="KEGG" id="asag:FGM00_02285"/>
<dbReference type="Proteomes" id="UP000310017">
    <property type="component" value="Chromosome"/>
</dbReference>
<evidence type="ECO:0000313" key="2">
    <source>
        <dbReference type="Proteomes" id="UP000310017"/>
    </source>
</evidence>
<reference evidence="1 2" key="1">
    <citation type="submission" date="2019-05" db="EMBL/GenBank/DDBJ databases">
        <title>Genome sequencing of F202Z8.</title>
        <authorList>
            <person name="Kwon Y.M."/>
        </authorList>
    </citation>
    <scope>NUCLEOTIDE SEQUENCE [LARGE SCALE GENOMIC DNA]</scope>
    <source>
        <strain evidence="1 2">F202Z8</strain>
    </source>
</reference>
<organism evidence="1 2">
    <name type="scientific">Aggregatimonas sangjinii</name>
    <dbReference type="NCBI Taxonomy" id="2583587"/>
    <lineage>
        <taxon>Bacteria</taxon>
        <taxon>Pseudomonadati</taxon>
        <taxon>Bacteroidota</taxon>
        <taxon>Flavobacteriia</taxon>
        <taxon>Flavobacteriales</taxon>
        <taxon>Flavobacteriaceae</taxon>
        <taxon>Aggregatimonas</taxon>
    </lineage>
</organism>
<evidence type="ECO:0000313" key="1">
    <source>
        <dbReference type="EMBL" id="QCW99000.1"/>
    </source>
</evidence>